<gene>
    <name evidence="12" type="ORF">EIP91_012148</name>
</gene>
<name>A0A4R0S1L5_9APHY</name>
<dbReference type="PIRSF" id="PIRSF000137">
    <property type="entry name" value="Alcohol_oxidase"/>
    <property type="match status" value="1"/>
</dbReference>
<evidence type="ECO:0000256" key="6">
    <source>
        <dbReference type="ARBA" id="ARBA00023002"/>
    </source>
</evidence>
<dbReference type="PANTHER" id="PTHR11552">
    <property type="entry name" value="GLUCOSE-METHANOL-CHOLINE GMC OXIDOREDUCTASE"/>
    <property type="match status" value="1"/>
</dbReference>
<evidence type="ECO:0000259" key="10">
    <source>
        <dbReference type="PROSITE" id="PS00623"/>
    </source>
</evidence>
<evidence type="ECO:0000256" key="2">
    <source>
        <dbReference type="ARBA" id="ARBA00010790"/>
    </source>
</evidence>
<evidence type="ECO:0000256" key="9">
    <source>
        <dbReference type="RuleBase" id="RU003968"/>
    </source>
</evidence>
<dbReference type="GO" id="GO:0016614">
    <property type="term" value="F:oxidoreductase activity, acting on CH-OH group of donors"/>
    <property type="evidence" value="ECO:0007669"/>
    <property type="project" value="InterPro"/>
</dbReference>
<proteinExistence type="inferred from homology"/>
<dbReference type="AlphaFoldDB" id="A0A4R0S1L5"/>
<sequence length="569" mass="62208">MTTKFEDVAHQSFDYVIAGGGTAGLTLATPQEYADGIEMQWPRGKGLGGSSSINFFGFGKPPAEDINDFERLGNPGWNWEHLNSAMHKLEGFVRPSEEMLARTQSRVGLWQLGTEGPLKITFPPVINAVDGITLFNLGIPPAPNPASSSCKGAYLGPNTHDPRTYTRSYATTAFYLPNKDRPNLHVLTFAHVVRVVTEPTASGDLVATGVEFLHDGKTYVANANKEVILSAGALKSPQILELSGIGDPKVLDKINVPVKVNLPGVGSNVQDHALIPVGYELKDNAAFETFDLLSDPAVAEEHLQLHNTLQGLHTQGVVGYAFCSLDMVTDKAEKMYIATKETITKRLPSCSPGLQDQYKVELDRLRFGRPVVEILTFPGNISKPNPPTPGKKHISLHAGNHHCLSRGTIHCTTNDPLQDPEFDPHYFEEDIGTLIRNCGPYIMSEKRKKPDLQILVEAVHFIRKAVATSPLKEIVAREVNPGPLAEPGNEEQMRTWIRRNFYSPWHTSSSCSMLPREKGGVVDPSLKVYGTTNLRVVDLSIIPIHIAAHTQAIVYGIAARAADIITEAA</sequence>
<evidence type="ECO:0000313" key="12">
    <source>
        <dbReference type="EMBL" id="TCD71198.1"/>
    </source>
</evidence>
<dbReference type="OrthoDB" id="269227at2759"/>
<evidence type="ECO:0000256" key="7">
    <source>
        <dbReference type="PIRSR" id="PIRSR000137-1"/>
    </source>
</evidence>
<dbReference type="STRING" id="92696.A0A4R0S1L5"/>
<dbReference type="PANTHER" id="PTHR11552:SF201">
    <property type="entry name" value="GLUCOSE-METHANOL-CHOLINE OXIDOREDUCTASE N-TERMINAL DOMAIN-CONTAINING PROTEIN"/>
    <property type="match status" value="1"/>
</dbReference>
<comment type="caution">
    <text evidence="12">The sequence shown here is derived from an EMBL/GenBank/DDBJ whole genome shotgun (WGS) entry which is preliminary data.</text>
</comment>
<dbReference type="Gene3D" id="3.30.560.10">
    <property type="entry name" value="Glucose Oxidase, domain 3"/>
    <property type="match status" value="1"/>
</dbReference>
<evidence type="ECO:0000256" key="8">
    <source>
        <dbReference type="PIRSR" id="PIRSR000137-2"/>
    </source>
</evidence>
<evidence type="ECO:0000256" key="3">
    <source>
        <dbReference type="ARBA" id="ARBA00022630"/>
    </source>
</evidence>
<dbReference type="SUPFAM" id="SSF54373">
    <property type="entry name" value="FAD-linked reductases, C-terminal domain"/>
    <property type="match status" value="1"/>
</dbReference>
<keyword evidence="6" id="KW-0560">Oxidoreductase</keyword>
<dbReference type="SUPFAM" id="SSF51905">
    <property type="entry name" value="FAD/NAD(P)-binding domain"/>
    <property type="match status" value="1"/>
</dbReference>
<keyword evidence="4" id="KW-0732">Signal</keyword>
<comment type="similarity">
    <text evidence="2 9">Belongs to the GMC oxidoreductase family.</text>
</comment>
<dbReference type="Pfam" id="PF05199">
    <property type="entry name" value="GMC_oxred_C"/>
    <property type="match status" value="1"/>
</dbReference>
<protein>
    <recommendedName>
        <fullName evidence="10 11">Glucose-methanol-choline oxidoreductase N-terminal domain-containing protein</fullName>
    </recommendedName>
</protein>
<dbReference type="Pfam" id="PF00732">
    <property type="entry name" value="GMC_oxred_N"/>
    <property type="match status" value="1"/>
</dbReference>
<feature type="active site" description="Proton donor" evidence="7">
    <location>
        <position position="506"/>
    </location>
</feature>
<dbReference type="InterPro" id="IPR036188">
    <property type="entry name" value="FAD/NAD-bd_sf"/>
</dbReference>
<keyword evidence="3 9" id="KW-0285">Flavoprotein</keyword>
<evidence type="ECO:0000256" key="5">
    <source>
        <dbReference type="ARBA" id="ARBA00022827"/>
    </source>
</evidence>
<feature type="domain" description="Glucose-methanol-choline oxidoreductase N-terminal" evidence="11">
    <location>
        <begin position="232"/>
        <end position="246"/>
    </location>
</feature>
<feature type="binding site" evidence="8">
    <location>
        <position position="192"/>
    </location>
    <ligand>
        <name>FAD</name>
        <dbReference type="ChEBI" id="CHEBI:57692"/>
    </ligand>
</feature>
<dbReference type="PROSITE" id="PS00623">
    <property type="entry name" value="GMC_OXRED_1"/>
    <property type="match status" value="1"/>
</dbReference>
<dbReference type="InterPro" id="IPR012132">
    <property type="entry name" value="GMC_OxRdtase"/>
</dbReference>
<evidence type="ECO:0000259" key="11">
    <source>
        <dbReference type="PROSITE" id="PS00624"/>
    </source>
</evidence>
<dbReference type="GO" id="GO:0050660">
    <property type="term" value="F:flavin adenine dinucleotide binding"/>
    <property type="evidence" value="ECO:0007669"/>
    <property type="project" value="InterPro"/>
</dbReference>
<dbReference type="Gene3D" id="3.50.50.60">
    <property type="entry name" value="FAD/NAD(P)-binding domain"/>
    <property type="match status" value="1"/>
</dbReference>
<feature type="binding site" evidence="8">
    <location>
        <begin position="505"/>
        <end position="506"/>
    </location>
    <ligand>
        <name>FAD</name>
        <dbReference type="ChEBI" id="CHEBI:57692"/>
    </ligand>
</feature>
<evidence type="ECO:0000313" key="13">
    <source>
        <dbReference type="Proteomes" id="UP000292702"/>
    </source>
</evidence>
<accession>A0A4R0S1L5</accession>
<dbReference type="InterPro" id="IPR007867">
    <property type="entry name" value="GMC_OxRtase_C"/>
</dbReference>
<keyword evidence="13" id="KW-1185">Reference proteome</keyword>
<comment type="cofactor">
    <cofactor evidence="1 8">
        <name>FAD</name>
        <dbReference type="ChEBI" id="CHEBI:57692"/>
    </cofactor>
</comment>
<feature type="active site" description="Proton acceptor" evidence="7">
    <location>
        <position position="549"/>
    </location>
</feature>
<dbReference type="InterPro" id="IPR000172">
    <property type="entry name" value="GMC_OxRdtase_N"/>
</dbReference>
<evidence type="ECO:0000256" key="1">
    <source>
        <dbReference type="ARBA" id="ARBA00001974"/>
    </source>
</evidence>
<organism evidence="12 13">
    <name type="scientific">Steccherinum ochraceum</name>
    <dbReference type="NCBI Taxonomy" id="92696"/>
    <lineage>
        <taxon>Eukaryota</taxon>
        <taxon>Fungi</taxon>
        <taxon>Dikarya</taxon>
        <taxon>Basidiomycota</taxon>
        <taxon>Agaricomycotina</taxon>
        <taxon>Agaricomycetes</taxon>
        <taxon>Polyporales</taxon>
        <taxon>Steccherinaceae</taxon>
        <taxon>Steccherinum</taxon>
    </lineage>
</organism>
<dbReference type="Proteomes" id="UP000292702">
    <property type="component" value="Unassembled WGS sequence"/>
</dbReference>
<evidence type="ECO:0000256" key="4">
    <source>
        <dbReference type="ARBA" id="ARBA00022729"/>
    </source>
</evidence>
<reference evidence="12 13" key="1">
    <citation type="submission" date="2018-11" db="EMBL/GenBank/DDBJ databases">
        <title>Genome assembly of Steccherinum ochraceum LE-BIN_3174, the white-rot fungus of the Steccherinaceae family (The Residual Polyporoid clade, Polyporales, Basidiomycota).</title>
        <authorList>
            <person name="Fedorova T.V."/>
            <person name="Glazunova O.A."/>
            <person name="Landesman E.O."/>
            <person name="Moiseenko K.V."/>
            <person name="Psurtseva N.V."/>
            <person name="Savinova O.S."/>
            <person name="Shakhova N.V."/>
            <person name="Tyazhelova T.V."/>
            <person name="Vasina D.V."/>
        </authorList>
    </citation>
    <scope>NUCLEOTIDE SEQUENCE [LARGE SCALE GENOMIC DNA]</scope>
    <source>
        <strain evidence="12 13">LE-BIN_3174</strain>
    </source>
</reference>
<dbReference type="EMBL" id="RWJN01000009">
    <property type="protein sequence ID" value="TCD71198.1"/>
    <property type="molecule type" value="Genomic_DNA"/>
</dbReference>
<keyword evidence="5 8" id="KW-0274">FAD</keyword>
<feature type="domain" description="Glucose-methanol-choline oxidoreductase N-terminal" evidence="10">
    <location>
        <begin position="44"/>
        <end position="67"/>
    </location>
</feature>
<dbReference type="PROSITE" id="PS00624">
    <property type="entry name" value="GMC_OXRED_2"/>
    <property type="match status" value="1"/>
</dbReference>